<evidence type="ECO:0000259" key="4">
    <source>
        <dbReference type="SMART" id="SM00797"/>
    </source>
</evidence>
<dbReference type="KEGG" id="lbe:MOO44_06780"/>
<dbReference type="InterPro" id="IPR029000">
    <property type="entry name" value="Cyclophilin-like_dom_sf"/>
</dbReference>
<dbReference type="AlphaFoldDB" id="A0A976RRU4"/>
<proteinExistence type="predicted"/>
<dbReference type="PANTHER" id="PTHR43309:SF5">
    <property type="entry name" value="5-OXOPROLINASE SUBUNIT C"/>
    <property type="match status" value="1"/>
</dbReference>
<keyword evidence="6" id="KW-1185">Reference proteome</keyword>
<evidence type="ECO:0000313" key="5">
    <source>
        <dbReference type="EMBL" id="UQS86590.1"/>
    </source>
</evidence>
<dbReference type="EMBL" id="CP093361">
    <property type="protein sequence ID" value="UQS86590.1"/>
    <property type="molecule type" value="Genomic_DNA"/>
</dbReference>
<dbReference type="RefSeq" id="WP_260116393.1">
    <property type="nucleotide sequence ID" value="NZ_CP093361.1"/>
</dbReference>
<evidence type="ECO:0000256" key="3">
    <source>
        <dbReference type="ARBA" id="ARBA00022840"/>
    </source>
</evidence>
<keyword evidence="3" id="KW-0067">ATP-binding</keyword>
<dbReference type="Gene3D" id="2.40.100.10">
    <property type="entry name" value="Cyclophilin-like"/>
    <property type="match status" value="1"/>
</dbReference>
<protein>
    <submittedName>
        <fullName evidence="5">Biotin-dependent carboxyltransferase family protein</fullName>
    </submittedName>
</protein>
<dbReference type="PANTHER" id="PTHR43309">
    <property type="entry name" value="5-OXOPROLINASE SUBUNIT C"/>
    <property type="match status" value="1"/>
</dbReference>
<dbReference type="GO" id="GO:0016787">
    <property type="term" value="F:hydrolase activity"/>
    <property type="evidence" value="ECO:0007669"/>
    <property type="project" value="UniProtKB-KW"/>
</dbReference>
<accession>A0A976RRU4</accession>
<feature type="domain" description="Carboxyltransferase" evidence="4">
    <location>
        <begin position="25"/>
        <end position="305"/>
    </location>
</feature>
<dbReference type="InterPro" id="IPR003778">
    <property type="entry name" value="CT_A_B"/>
</dbReference>
<keyword evidence="1" id="KW-0547">Nucleotide-binding</keyword>
<dbReference type="Proteomes" id="UP000831181">
    <property type="component" value="Chromosome"/>
</dbReference>
<keyword evidence="2" id="KW-0378">Hydrolase</keyword>
<evidence type="ECO:0000313" key="6">
    <source>
        <dbReference type="Proteomes" id="UP000831181"/>
    </source>
</evidence>
<evidence type="ECO:0000256" key="1">
    <source>
        <dbReference type="ARBA" id="ARBA00022741"/>
    </source>
</evidence>
<name>A0A976RRU4_9LACO</name>
<organism evidence="5 6">
    <name type="scientific">Nicoliella spurrieriana</name>
    <dbReference type="NCBI Taxonomy" id="2925830"/>
    <lineage>
        <taxon>Bacteria</taxon>
        <taxon>Bacillati</taxon>
        <taxon>Bacillota</taxon>
        <taxon>Bacilli</taxon>
        <taxon>Lactobacillales</taxon>
        <taxon>Lactobacillaceae</taxon>
        <taxon>Nicoliella</taxon>
    </lineage>
</organism>
<dbReference type="SUPFAM" id="SSF50891">
    <property type="entry name" value="Cyclophilin-like"/>
    <property type="match status" value="1"/>
</dbReference>
<dbReference type="SMART" id="SM00797">
    <property type="entry name" value="AHS2"/>
    <property type="match status" value="1"/>
</dbReference>
<dbReference type="GO" id="GO:0005524">
    <property type="term" value="F:ATP binding"/>
    <property type="evidence" value="ECO:0007669"/>
    <property type="project" value="UniProtKB-KW"/>
</dbReference>
<dbReference type="Pfam" id="PF02626">
    <property type="entry name" value="CT_A_B"/>
    <property type="match status" value="1"/>
</dbReference>
<dbReference type="InterPro" id="IPR052708">
    <property type="entry name" value="PxpC"/>
</dbReference>
<dbReference type="NCBIfam" id="TIGR00724">
    <property type="entry name" value="urea_amlyse_rel"/>
    <property type="match status" value="1"/>
</dbReference>
<evidence type="ECO:0000256" key="2">
    <source>
        <dbReference type="ARBA" id="ARBA00022801"/>
    </source>
</evidence>
<gene>
    <name evidence="5" type="ORF">MOO44_06780</name>
</gene>
<reference evidence="5" key="1">
    <citation type="journal article" date="2022" name="Int. J. Syst. Evol. Microbiol.">
        <title>Apilactobacillus apisilvae sp. nov., Nicolia spurrieriana gen. nov. sp. nov., Bombilactobacillus folatiphilus sp. nov. and Bombilactobacillus thymidiniphilus sp. nov., four new lactic acid bacterial isolates from stingless bees Tetragonula carbonaria and Austroplebeia australis.</title>
        <authorList>
            <person name="Oliphant S.A."/>
            <person name="Watson-Haigh N.S."/>
            <person name="Sumby K.M."/>
            <person name="Gardner J."/>
            <person name="Groom S."/>
            <person name="Jiranek V."/>
        </authorList>
    </citation>
    <scope>NUCLEOTIDE SEQUENCE</scope>
    <source>
        <strain evidence="5">SGEP1_A5</strain>
    </source>
</reference>
<sequence>MDKLLVIDAGLQTTIQDLGRFNHQIDGFPTSGCMDQFACKIANLLVGNAVDAAVLEVCITGGTFQFESETFIAFTGGDFALTLNGKSINPNRAIMVQRSDILKIGYANSGRYGYLAIAGGILIPVVMDSRSTTTRIGIGGLHGRSLQAGDCIPISSNNTLDEFAFRQSPLKSPVSVNNYITIRFVKGPQWEQFEQADVKTFLGQSYQVSSAADRMGYRLIGKPIKTSAANMLSEATVFGGIQISSDGKPIVLLADRQTTGGYPVIGVIISVDIPKFVQSQTNRLIKFDLVSFEDANDELLKQQTAINNLNHSWYLKRFKAPIGIKRSAAQKISTLFEQE</sequence>